<dbReference type="EMBL" id="JBFNXR010000021">
    <property type="protein sequence ID" value="MEW9854907.1"/>
    <property type="molecule type" value="Genomic_DNA"/>
</dbReference>
<evidence type="ECO:0000256" key="1">
    <source>
        <dbReference type="SAM" id="Phobius"/>
    </source>
</evidence>
<accession>A0ABV3RAN2</accession>
<proteinExistence type="predicted"/>
<keyword evidence="1" id="KW-1133">Transmembrane helix</keyword>
<dbReference type="Proteomes" id="UP001556118">
    <property type="component" value="Unassembled WGS sequence"/>
</dbReference>
<sequence>MVDHRPDGGRSKRGILIAVLVVVLLLIIAWMAGLFDVDTQGELAAPEVDMSVQGGALPEVDADVADINVGTETQTVEVPTVDVNAAEADEE</sequence>
<evidence type="ECO:0000313" key="2">
    <source>
        <dbReference type="EMBL" id="MEW9854907.1"/>
    </source>
</evidence>
<feature type="transmembrane region" description="Helical" evidence="1">
    <location>
        <begin position="15"/>
        <end position="35"/>
    </location>
</feature>
<dbReference type="RefSeq" id="WP_367771691.1">
    <property type="nucleotide sequence ID" value="NZ_JBFNXR010000021.1"/>
</dbReference>
<comment type="caution">
    <text evidence="2">The sequence shown here is derived from an EMBL/GenBank/DDBJ whole genome shotgun (WGS) entry which is preliminary data.</text>
</comment>
<keyword evidence="1" id="KW-0472">Membrane</keyword>
<reference evidence="2 3" key="1">
    <citation type="submission" date="2024-06" db="EMBL/GenBank/DDBJ databases">
        <title>Novosphingobium rhizovicinus M1R2S20.</title>
        <authorList>
            <person name="Sun J.-Q."/>
        </authorList>
    </citation>
    <scope>NUCLEOTIDE SEQUENCE [LARGE SCALE GENOMIC DNA]</scope>
    <source>
        <strain evidence="2 3">M1R2S20</strain>
    </source>
</reference>
<name>A0ABV3RAN2_9SPHN</name>
<organism evidence="2 3">
    <name type="scientific">Novosphingobium rhizovicinum</name>
    <dbReference type="NCBI Taxonomy" id="3228928"/>
    <lineage>
        <taxon>Bacteria</taxon>
        <taxon>Pseudomonadati</taxon>
        <taxon>Pseudomonadota</taxon>
        <taxon>Alphaproteobacteria</taxon>
        <taxon>Sphingomonadales</taxon>
        <taxon>Sphingomonadaceae</taxon>
        <taxon>Novosphingobium</taxon>
    </lineage>
</organism>
<keyword evidence="3" id="KW-1185">Reference proteome</keyword>
<evidence type="ECO:0000313" key="3">
    <source>
        <dbReference type="Proteomes" id="UP001556118"/>
    </source>
</evidence>
<keyword evidence="1" id="KW-0812">Transmembrane</keyword>
<protein>
    <submittedName>
        <fullName evidence="2">Uncharacterized protein</fullName>
    </submittedName>
</protein>
<gene>
    <name evidence="2" type="ORF">ABUH87_06905</name>
</gene>